<reference evidence="1 2" key="1">
    <citation type="journal article" date="2017" name="Environ. Microbiol.">
        <title>Decay of the glycolytic pathway and adaptation to intranuclear parasitism within Enterocytozoonidae microsporidia.</title>
        <authorList>
            <person name="Wiredu Boakye D."/>
            <person name="Jaroenlak P."/>
            <person name="Prachumwat A."/>
            <person name="Williams T.A."/>
            <person name="Bateman K.S."/>
            <person name="Itsathitphaisarn O."/>
            <person name="Sritunyalucksana K."/>
            <person name="Paszkiewicz K.H."/>
            <person name="Moore K.A."/>
            <person name="Stentiford G.D."/>
            <person name="Williams B.A."/>
        </authorList>
    </citation>
    <scope>NUCLEOTIDE SEQUENCE [LARGE SCALE GENOMIC DNA]</scope>
    <source>
        <strain evidence="1 2">TH1</strain>
    </source>
</reference>
<sequence>MIFLNFKFSENTTELLDIFKGTKQLHFFADKKEFKIESHGIFTLQFIFKKEEFDIEEKASFGIDTNVFLFILKSFERFSCGISDQIIFLNDKEHDYSIISCNIIREFYEKKNNTEDSLTIDFLYENTENCIISPFLEITLPEEKHDHGNVVIEFMIDVEILNYFYTEKTKYIFDEKLTIINTTHQHEEQTKIEIEYIMAGKFEFECNNQWIKNILSIKTHVKLVVFEVYENCMVVTITFKENQNTYTRIHIDFLV</sequence>
<evidence type="ECO:0000313" key="1">
    <source>
        <dbReference type="EMBL" id="OQS53395.1"/>
    </source>
</evidence>
<dbReference type="AlphaFoldDB" id="A0A1W0E2C4"/>
<name>A0A1W0E2C4_9MICR</name>
<organism evidence="1 2">
    <name type="scientific">Ecytonucleospora hepatopenaei</name>
    <dbReference type="NCBI Taxonomy" id="646526"/>
    <lineage>
        <taxon>Eukaryota</taxon>
        <taxon>Fungi</taxon>
        <taxon>Fungi incertae sedis</taxon>
        <taxon>Microsporidia</taxon>
        <taxon>Enterocytozoonidae</taxon>
        <taxon>Ecytonucleospora</taxon>
    </lineage>
</organism>
<dbReference type="VEuPathDB" id="MicrosporidiaDB:EHP00_1622"/>
<gene>
    <name evidence="1" type="ORF">EHP00_1622</name>
</gene>
<comment type="caution">
    <text evidence="1">The sequence shown here is derived from an EMBL/GenBank/DDBJ whole genome shotgun (WGS) entry which is preliminary data.</text>
</comment>
<keyword evidence="2" id="KW-1185">Reference proteome</keyword>
<accession>A0A1W0E2C4</accession>
<protein>
    <submittedName>
        <fullName evidence="1">Uncharacterized protein</fullName>
    </submittedName>
</protein>
<dbReference type="Proteomes" id="UP000192758">
    <property type="component" value="Unassembled WGS sequence"/>
</dbReference>
<dbReference type="EMBL" id="MNPJ01000038">
    <property type="protein sequence ID" value="OQS53395.1"/>
    <property type="molecule type" value="Genomic_DNA"/>
</dbReference>
<proteinExistence type="predicted"/>
<evidence type="ECO:0000313" key="2">
    <source>
        <dbReference type="Proteomes" id="UP000192758"/>
    </source>
</evidence>